<sequence length="256" mass="28994">MGRDEDDEPAYEAILMTSGRVNLSEMEKNSFNEAQNIIQAYNAGELENPEPALRSALDMLLNVFWINKDLRIPVSRQMHSIGKVLHETYGCAFGFENGLYYTKCPNMLLHRDFGFSMRGFEKYKCSICNIDPVDCLHRTGRKYNNVECNRFGGRCNICCEENSSCSHNLGEAYDNVEAIKIVYDMQITTFDVVREPDFALARVTKIPFSKQFITKGIGEDPHSSEFIYGSTVLNCDHCIGCTEYSPNANGGLWVKP</sequence>
<protein>
    <submittedName>
        <fullName evidence="1">Uncharacterized protein</fullName>
    </submittedName>
</protein>
<comment type="caution">
    <text evidence="1">The sequence shown here is derived from an EMBL/GenBank/DDBJ whole genome shotgun (WGS) entry which is preliminary data.</text>
</comment>
<dbReference type="Proteomes" id="UP000664731">
    <property type="component" value="Unassembled WGS sequence"/>
</dbReference>
<dbReference type="AlphaFoldDB" id="A0A939GVS5"/>
<gene>
    <name evidence="1" type="ORF">J1777_08895</name>
</gene>
<dbReference type="RefSeq" id="WP_207575396.1">
    <property type="nucleotide sequence ID" value="NZ_JAFNME010000017.1"/>
</dbReference>
<organism evidence="1 2">
    <name type="scientific">Comamonas denitrificans</name>
    <dbReference type="NCBI Taxonomy" id="117506"/>
    <lineage>
        <taxon>Bacteria</taxon>
        <taxon>Pseudomonadati</taxon>
        <taxon>Pseudomonadota</taxon>
        <taxon>Betaproteobacteria</taxon>
        <taxon>Burkholderiales</taxon>
        <taxon>Comamonadaceae</taxon>
        <taxon>Comamonas</taxon>
    </lineage>
</organism>
<name>A0A939GVS5_9BURK</name>
<proteinExistence type="predicted"/>
<evidence type="ECO:0000313" key="1">
    <source>
        <dbReference type="EMBL" id="MBO1249935.1"/>
    </source>
</evidence>
<dbReference type="EMBL" id="JAFNME010000017">
    <property type="protein sequence ID" value="MBO1249935.1"/>
    <property type="molecule type" value="Genomic_DNA"/>
</dbReference>
<reference evidence="1" key="1">
    <citation type="submission" date="2021-03" db="EMBL/GenBank/DDBJ databases">
        <title>Comamonas denitrificans.</title>
        <authorList>
            <person name="Finster K."/>
        </authorList>
    </citation>
    <scope>NUCLEOTIDE SEQUENCE</scope>
    <source>
        <strain evidence="1">MM2021_4</strain>
    </source>
</reference>
<accession>A0A939GVS5</accession>
<evidence type="ECO:0000313" key="2">
    <source>
        <dbReference type="Proteomes" id="UP000664731"/>
    </source>
</evidence>
<keyword evidence="2" id="KW-1185">Reference proteome</keyword>